<reference evidence="1 2" key="1">
    <citation type="journal article" date="2013" name="J. Virol.">
        <title>Morphology, Physiological Characteristics, and Complete Sequence of Marine Bacteriophage RIO-1 Infecting Pseudoalteromonas marina.</title>
        <authorList>
            <person name="Hardies S.C."/>
            <person name="Hwang Y.J."/>
            <person name="Hwang C.Y."/>
            <person name="Jang G.I."/>
            <person name="Cho B.C."/>
        </authorList>
    </citation>
    <scope>NUCLEOTIDE SEQUENCE [LARGE SCALE GENOMIC DNA]</scope>
</reference>
<dbReference type="KEGG" id="vg:16207388"/>
<accession>R4JGT7</accession>
<keyword evidence="2" id="KW-1185">Reference proteome</keyword>
<proteinExistence type="predicted"/>
<dbReference type="GeneID" id="16207388"/>
<sequence>MPIVKFSNGQTESGGCFGFFGRLDDYSTEGSGVWQLASSVGTTCIVHPKSDWTGDYFNNESLGYLTWLFTESPYREVFISTPEEAIQEGHCTINLDVCNQTLILGLSHLRKSGSELHRAWNAMPEGLNGGLKVILCGALHSHASSTDSKLGAGYGDNTATVFRRFKADTLAAWLQGKTIRHESYMSLGGYHVSESDPDEDCDNVSFCDRYLEAYDGEGEDLEDLLHDVISTTWRTRAYKGMFFDGHVSVCEVTPEQLAEQAVACIEQHTDFKVCKEFLWK</sequence>
<organism evidence="1 2">
    <name type="scientific">Pseudoalteromonas phage RIO-1</name>
    <dbReference type="NCBI Taxonomy" id="1316739"/>
    <lineage>
        <taxon>Viruses</taxon>
        <taxon>Duplodnaviria</taxon>
        <taxon>Heunggongvirae</taxon>
        <taxon>Uroviricota</taxon>
        <taxon>Caudoviricetes</taxon>
        <taxon>Zobellviridae</taxon>
        <taxon>Melvirus</taxon>
        <taxon>Melvirus orientalis</taxon>
    </lineage>
</organism>
<gene>
    <name evidence="1" type="ORF">RIO-1_7</name>
</gene>
<dbReference type="RefSeq" id="YP_008051077.1">
    <property type="nucleotide sequence ID" value="NC_021300.1"/>
</dbReference>
<dbReference type="EMBL" id="KC751414">
    <property type="protein sequence ID" value="AGK87021.1"/>
    <property type="molecule type" value="Genomic_DNA"/>
</dbReference>
<protein>
    <submittedName>
        <fullName evidence="1">Uncharacterized protein</fullName>
    </submittedName>
</protein>
<evidence type="ECO:0000313" key="1">
    <source>
        <dbReference type="EMBL" id="AGK87021.1"/>
    </source>
</evidence>
<dbReference type="Proteomes" id="UP000013564">
    <property type="component" value="Segment"/>
</dbReference>
<name>R4JGT7_9CAUD</name>
<evidence type="ECO:0000313" key="2">
    <source>
        <dbReference type="Proteomes" id="UP000013564"/>
    </source>
</evidence>